<comment type="caution">
    <text evidence="2">The sequence shown here is derived from an EMBL/GenBank/DDBJ whole genome shotgun (WGS) entry which is preliminary data.</text>
</comment>
<dbReference type="Proteomes" id="UP000479710">
    <property type="component" value="Unassembled WGS sequence"/>
</dbReference>
<dbReference type="PANTHER" id="PTHR26379">
    <property type="entry name" value="BTB/POZ AND MATH DOMAIN-CONTAINING PROTEIN 1"/>
    <property type="match status" value="1"/>
</dbReference>
<proteinExistence type="predicted"/>
<accession>A0A6G1E0T1</accession>
<evidence type="ECO:0000256" key="1">
    <source>
        <dbReference type="ARBA" id="ARBA00004906"/>
    </source>
</evidence>
<reference evidence="2 3" key="1">
    <citation type="submission" date="2019-11" db="EMBL/GenBank/DDBJ databases">
        <title>Whole genome sequence of Oryza granulata.</title>
        <authorList>
            <person name="Li W."/>
        </authorList>
    </citation>
    <scope>NUCLEOTIDE SEQUENCE [LARGE SCALE GENOMIC DNA]</scope>
    <source>
        <strain evidence="3">cv. Menghai</strain>
        <tissue evidence="2">Leaf</tissue>
    </source>
</reference>
<organism evidence="2 3">
    <name type="scientific">Oryza meyeriana var. granulata</name>
    <dbReference type="NCBI Taxonomy" id="110450"/>
    <lineage>
        <taxon>Eukaryota</taxon>
        <taxon>Viridiplantae</taxon>
        <taxon>Streptophyta</taxon>
        <taxon>Embryophyta</taxon>
        <taxon>Tracheophyta</taxon>
        <taxon>Spermatophyta</taxon>
        <taxon>Magnoliopsida</taxon>
        <taxon>Liliopsida</taxon>
        <taxon>Poales</taxon>
        <taxon>Poaceae</taxon>
        <taxon>BOP clade</taxon>
        <taxon>Oryzoideae</taxon>
        <taxon>Oryzeae</taxon>
        <taxon>Oryzinae</taxon>
        <taxon>Oryza</taxon>
        <taxon>Oryza meyeriana</taxon>
    </lineage>
</organism>
<sequence>MEPRVFRAMLTFIYKNAWPSPPSLTTEHHEPSEEATMAHQLLVAAEKYVLPRLKLICDKKLCGHINTRSVLSILAVAERHGRGMAVGTARVLGRR</sequence>
<dbReference type="EMBL" id="SPHZ02000005">
    <property type="protein sequence ID" value="KAF0918725.1"/>
    <property type="molecule type" value="Genomic_DNA"/>
</dbReference>
<dbReference type="InterPro" id="IPR011333">
    <property type="entry name" value="SKP1/BTB/POZ_sf"/>
</dbReference>
<name>A0A6G1E0T1_9ORYZ</name>
<gene>
    <name evidence="2" type="ORF">E2562_025846</name>
</gene>
<comment type="pathway">
    <text evidence="1">Protein modification; protein ubiquitination.</text>
</comment>
<dbReference type="GO" id="GO:0016567">
    <property type="term" value="P:protein ubiquitination"/>
    <property type="evidence" value="ECO:0007669"/>
    <property type="project" value="InterPro"/>
</dbReference>
<protein>
    <submittedName>
        <fullName evidence="2">Uncharacterized protein</fullName>
    </submittedName>
</protein>
<dbReference type="InterPro" id="IPR045005">
    <property type="entry name" value="BPM1-6"/>
</dbReference>
<dbReference type="PANTHER" id="PTHR26379:SF187">
    <property type="entry name" value="OS07G0655300 PROTEIN"/>
    <property type="match status" value="1"/>
</dbReference>
<dbReference type="OrthoDB" id="681301at2759"/>
<dbReference type="SUPFAM" id="SSF54695">
    <property type="entry name" value="POZ domain"/>
    <property type="match status" value="1"/>
</dbReference>
<dbReference type="AlphaFoldDB" id="A0A6G1E0T1"/>
<evidence type="ECO:0000313" key="3">
    <source>
        <dbReference type="Proteomes" id="UP000479710"/>
    </source>
</evidence>
<evidence type="ECO:0000313" key="2">
    <source>
        <dbReference type="EMBL" id="KAF0918725.1"/>
    </source>
</evidence>
<dbReference type="Gene3D" id="3.30.710.10">
    <property type="entry name" value="Potassium Channel Kv1.1, Chain A"/>
    <property type="match status" value="1"/>
</dbReference>
<keyword evidence="3" id="KW-1185">Reference proteome</keyword>